<dbReference type="PANTHER" id="PTHR31973">
    <property type="entry name" value="POLYPROTEIN, PUTATIVE-RELATED"/>
    <property type="match status" value="1"/>
</dbReference>
<reference evidence="1" key="1">
    <citation type="submission" date="2023-02" db="EMBL/GenBank/DDBJ databases">
        <title>Genome of toxic invasive species Heracleum sosnowskyi carries increased number of genes despite the absence of recent whole-genome duplications.</title>
        <authorList>
            <person name="Schelkunov M."/>
            <person name="Shtratnikova V."/>
            <person name="Makarenko M."/>
            <person name="Klepikova A."/>
            <person name="Omelchenko D."/>
            <person name="Novikova G."/>
            <person name="Obukhova E."/>
            <person name="Bogdanov V."/>
            <person name="Penin A."/>
            <person name="Logacheva M."/>
        </authorList>
    </citation>
    <scope>NUCLEOTIDE SEQUENCE</scope>
    <source>
        <strain evidence="1">Hsosn_3</strain>
        <tissue evidence="1">Leaf</tissue>
    </source>
</reference>
<evidence type="ECO:0000313" key="1">
    <source>
        <dbReference type="EMBL" id="KAK1353805.1"/>
    </source>
</evidence>
<dbReference type="Proteomes" id="UP001237642">
    <property type="component" value="Unassembled WGS sequence"/>
</dbReference>
<proteinExistence type="predicted"/>
<keyword evidence="2" id="KW-1185">Reference proteome</keyword>
<reference evidence="1" key="2">
    <citation type="submission" date="2023-05" db="EMBL/GenBank/DDBJ databases">
        <authorList>
            <person name="Schelkunov M.I."/>
        </authorList>
    </citation>
    <scope>NUCLEOTIDE SEQUENCE</scope>
    <source>
        <strain evidence="1">Hsosn_3</strain>
        <tissue evidence="1">Leaf</tissue>
    </source>
</reference>
<accession>A0AAD8LX57</accession>
<sequence length="185" mass="21252">MCVVKDCPWRIMVMKSKRPGLFVITKLPAEHNCILMTLERNHKKISSRMIVDIIKQQVTESPYLKVKNIQSQMTSMYNYHVTYKKAWIGKQKAISDVYGDWTTSFTKLPNFLSVLMHYNPGTIALIDAVASDMPNTSICKRVWWAFKSMIDGWQHARPVISIDGTFLKRKYTGKLLVAMGSDSND</sequence>
<dbReference type="EMBL" id="JAUIZM010000012">
    <property type="protein sequence ID" value="KAK1353805.1"/>
    <property type="molecule type" value="Genomic_DNA"/>
</dbReference>
<evidence type="ECO:0000313" key="2">
    <source>
        <dbReference type="Proteomes" id="UP001237642"/>
    </source>
</evidence>
<gene>
    <name evidence="1" type="ORF">POM88_052170</name>
</gene>
<protein>
    <submittedName>
        <fullName evidence="1">Uncharacterized protein</fullName>
    </submittedName>
</protein>
<comment type="caution">
    <text evidence="1">The sequence shown here is derived from an EMBL/GenBank/DDBJ whole genome shotgun (WGS) entry which is preliminary data.</text>
</comment>
<dbReference type="AlphaFoldDB" id="A0AAD8LX57"/>
<name>A0AAD8LX57_9APIA</name>
<dbReference type="PANTHER" id="PTHR31973:SF195">
    <property type="entry name" value="MUDR FAMILY TRANSPOSASE"/>
    <property type="match status" value="1"/>
</dbReference>
<organism evidence="1 2">
    <name type="scientific">Heracleum sosnowskyi</name>
    <dbReference type="NCBI Taxonomy" id="360622"/>
    <lineage>
        <taxon>Eukaryota</taxon>
        <taxon>Viridiplantae</taxon>
        <taxon>Streptophyta</taxon>
        <taxon>Embryophyta</taxon>
        <taxon>Tracheophyta</taxon>
        <taxon>Spermatophyta</taxon>
        <taxon>Magnoliopsida</taxon>
        <taxon>eudicotyledons</taxon>
        <taxon>Gunneridae</taxon>
        <taxon>Pentapetalae</taxon>
        <taxon>asterids</taxon>
        <taxon>campanulids</taxon>
        <taxon>Apiales</taxon>
        <taxon>Apiaceae</taxon>
        <taxon>Apioideae</taxon>
        <taxon>apioid superclade</taxon>
        <taxon>Tordylieae</taxon>
        <taxon>Tordyliinae</taxon>
        <taxon>Heracleum</taxon>
    </lineage>
</organism>